<keyword evidence="5 6" id="KW-0472">Membrane</keyword>
<keyword evidence="8" id="KW-1185">Reference proteome</keyword>
<sequence length="231" mass="25109">MEPDVARYLVPFVFGLVGIAILVGLGVWQMQRLTWKESILADIDARIAADPVALPAAPNPQADRYLPVQVSGQVGDQALRVLVSQKKVGAGYRVISAFDLGDRRVLLDRGFVKVSADIPAPPQGTVTITGNLHWPDDRNSSTPENDVADNTWFARDLEPMADVLGTDPLLVVARDTSYSDAPVTPLPVDTSAIANDHLEYALTWFSLAAIWAAMTGYFLWRVRQSAKGEGP</sequence>
<comment type="caution">
    <text evidence="7">The sequence shown here is derived from an EMBL/GenBank/DDBJ whole genome shotgun (WGS) entry which is preliminary data.</text>
</comment>
<evidence type="ECO:0000256" key="4">
    <source>
        <dbReference type="ARBA" id="ARBA00022989"/>
    </source>
</evidence>
<name>A0A967BCT7_9RHOB</name>
<evidence type="ECO:0000256" key="6">
    <source>
        <dbReference type="RuleBase" id="RU363076"/>
    </source>
</evidence>
<dbReference type="GO" id="GO:0005886">
    <property type="term" value="C:plasma membrane"/>
    <property type="evidence" value="ECO:0007669"/>
    <property type="project" value="UniProtKB-SubCell"/>
</dbReference>
<comment type="subcellular location">
    <subcellularLocation>
        <location evidence="6">Cell membrane</location>
        <topology evidence="6">Multi-pass membrane protein</topology>
    </subcellularLocation>
    <subcellularLocation>
        <location evidence="1">Membrane</location>
    </subcellularLocation>
</comment>
<reference evidence="7" key="1">
    <citation type="submission" date="2020-03" db="EMBL/GenBank/DDBJ databases">
        <title>Roseovarius gahaiensis sp. nov., isolated from Gahai Saline Lake, China.</title>
        <authorList>
            <person name="Sun X."/>
        </authorList>
    </citation>
    <scope>NUCLEOTIDE SEQUENCE</scope>
    <source>
        <strain evidence="7">GH877</strain>
    </source>
</reference>
<feature type="transmembrane region" description="Helical" evidence="6">
    <location>
        <begin position="6"/>
        <end position="28"/>
    </location>
</feature>
<evidence type="ECO:0000256" key="1">
    <source>
        <dbReference type="ARBA" id="ARBA00004370"/>
    </source>
</evidence>
<keyword evidence="6" id="KW-1003">Cell membrane</keyword>
<evidence type="ECO:0000313" key="8">
    <source>
        <dbReference type="Proteomes" id="UP000639775"/>
    </source>
</evidence>
<dbReference type="PANTHER" id="PTHR23427:SF2">
    <property type="entry name" value="SURFEIT LOCUS PROTEIN 1"/>
    <property type="match status" value="1"/>
</dbReference>
<evidence type="ECO:0000256" key="3">
    <source>
        <dbReference type="ARBA" id="ARBA00022692"/>
    </source>
</evidence>
<dbReference type="Proteomes" id="UP000639775">
    <property type="component" value="Unassembled WGS sequence"/>
</dbReference>
<dbReference type="InterPro" id="IPR002994">
    <property type="entry name" value="Surf1/Shy1"/>
</dbReference>
<dbReference type="InterPro" id="IPR045214">
    <property type="entry name" value="Surf1/Surf4"/>
</dbReference>
<keyword evidence="3 6" id="KW-0812">Transmembrane</keyword>
<organism evidence="7 8">
    <name type="scientific">Roseovarius gahaiensis</name>
    <dbReference type="NCBI Taxonomy" id="2716691"/>
    <lineage>
        <taxon>Bacteria</taxon>
        <taxon>Pseudomonadati</taxon>
        <taxon>Pseudomonadota</taxon>
        <taxon>Alphaproteobacteria</taxon>
        <taxon>Rhodobacterales</taxon>
        <taxon>Roseobacteraceae</taxon>
        <taxon>Roseovarius</taxon>
    </lineage>
</organism>
<dbReference type="EMBL" id="JAAORB010000041">
    <property type="protein sequence ID" value="NHQ75645.1"/>
    <property type="molecule type" value="Genomic_DNA"/>
</dbReference>
<protein>
    <recommendedName>
        <fullName evidence="6">SURF1-like protein</fullName>
    </recommendedName>
</protein>
<gene>
    <name evidence="7" type="ORF">HAT86_14395</name>
</gene>
<dbReference type="Pfam" id="PF02104">
    <property type="entry name" value="SURF1"/>
    <property type="match status" value="1"/>
</dbReference>
<evidence type="ECO:0000256" key="2">
    <source>
        <dbReference type="ARBA" id="ARBA00007165"/>
    </source>
</evidence>
<proteinExistence type="inferred from homology"/>
<keyword evidence="4 6" id="KW-1133">Transmembrane helix</keyword>
<comment type="similarity">
    <text evidence="2 6">Belongs to the SURF1 family.</text>
</comment>
<feature type="transmembrane region" description="Helical" evidence="6">
    <location>
        <begin position="201"/>
        <end position="220"/>
    </location>
</feature>
<dbReference type="PROSITE" id="PS50895">
    <property type="entry name" value="SURF1"/>
    <property type="match status" value="1"/>
</dbReference>
<evidence type="ECO:0000256" key="5">
    <source>
        <dbReference type="ARBA" id="ARBA00023136"/>
    </source>
</evidence>
<dbReference type="PANTHER" id="PTHR23427">
    <property type="entry name" value="SURFEIT LOCUS PROTEIN"/>
    <property type="match status" value="1"/>
</dbReference>
<dbReference type="CDD" id="cd06662">
    <property type="entry name" value="SURF1"/>
    <property type="match status" value="1"/>
</dbReference>
<accession>A0A967BCT7</accession>
<evidence type="ECO:0000313" key="7">
    <source>
        <dbReference type="EMBL" id="NHQ75645.1"/>
    </source>
</evidence>
<dbReference type="AlphaFoldDB" id="A0A967BCT7"/>